<proteinExistence type="inferred from homology"/>
<comment type="subcellular location">
    <subcellularLocation>
        <location evidence="1">Cell membrane</location>
        <topology evidence="1">Multi-pass membrane protein</topology>
    </subcellularLocation>
</comment>
<evidence type="ECO:0000256" key="2">
    <source>
        <dbReference type="ARBA" id="ARBA00006679"/>
    </source>
</evidence>
<evidence type="ECO:0000313" key="9">
    <source>
        <dbReference type="EMBL" id="MBN9645171.1"/>
    </source>
</evidence>
<dbReference type="GO" id="GO:0005886">
    <property type="term" value="C:plasma membrane"/>
    <property type="evidence" value="ECO:0007669"/>
    <property type="project" value="UniProtKB-SubCell"/>
</dbReference>
<dbReference type="Pfam" id="PF07681">
    <property type="entry name" value="DoxX"/>
    <property type="match status" value="1"/>
</dbReference>
<feature type="compositionally biased region" description="Polar residues" evidence="7">
    <location>
        <begin position="152"/>
        <end position="166"/>
    </location>
</feature>
<keyword evidence="3" id="KW-1003">Cell membrane</keyword>
<protein>
    <submittedName>
        <fullName evidence="9">DoxX family protein</fullName>
    </submittedName>
</protein>
<reference evidence="9" key="1">
    <citation type="submission" date="2021-03" db="EMBL/GenBank/DDBJ databases">
        <authorList>
            <person name="Sun Q."/>
        </authorList>
    </citation>
    <scope>NUCLEOTIDE SEQUENCE</scope>
    <source>
        <strain evidence="9">CCM 8862</strain>
    </source>
</reference>
<dbReference type="EMBL" id="JAFLEQ010000017">
    <property type="protein sequence ID" value="MBN9645171.1"/>
    <property type="molecule type" value="Genomic_DNA"/>
</dbReference>
<organism evidence="9 10">
    <name type="scientific">Corynebacterium mendelii</name>
    <dbReference type="NCBI Taxonomy" id="2765362"/>
    <lineage>
        <taxon>Bacteria</taxon>
        <taxon>Bacillati</taxon>
        <taxon>Actinomycetota</taxon>
        <taxon>Actinomycetes</taxon>
        <taxon>Mycobacteriales</taxon>
        <taxon>Corynebacteriaceae</taxon>
        <taxon>Corynebacterium</taxon>
    </lineage>
</organism>
<feature type="transmembrane region" description="Helical" evidence="8">
    <location>
        <begin position="50"/>
        <end position="71"/>
    </location>
</feature>
<dbReference type="AlphaFoldDB" id="A0A939IWD3"/>
<comment type="caution">
    <text evidence="9">The sequence shown here is derived from an EMBL/GenBank/DDBJ whole genome shotgun (WGS) entry which is preliminary data.</text>
</comment>
<keyword evidence="5 8" id="KW-1133">Transmembrane helix</keyword>
<feature type="region of interest" description="Disordered" evidence="7">
    <location>
        <begin position="142"/>
        <end position="166"/>
    </location>
</feature>
<sequence length="166" mass="17724">MRTLNDLGLFILRLGIGVIMIVHGWDKLFVKGPTGVAGFFGSLDMPQPELFAWIATLTELFGGLALVIGLLTRLASLGIGLVIGGAIYYVHAANGFFNTDGGYEYQLLLCAASAALLFTGAGRWSLDQMLFGRNKKDTTVDSSSTTVTYSTQPQAQTTDIPATPTQ</sequence>
<feature type="compositionally biased region" description="Low complexity" evidence="7">
    <location>
        <begin position="142"/>
        <end position="151"/>
    </location>
</feature>
<evidence type="ECO:0000313" key="10">
    <source>
        <dbReference type="Proteomes" id="UP000664332"/>
    </source>
</evidence>
<gene>
    <name evidence="9" type="ORF">JZY06_11200</name>
</gene>
<keyword evidence="6 8" id="KW-0472">Membrane</keyword>
<dbReference type="PANTHER" id="PTHR33452:SF1">
    <property type="entry name" value="INNER MEMBRANE PROTEIN YPHA-RELATED"/>
    <property type="match status" value="1"/>
</dbReference>
<feature type="transmembrane region" description="Helical" evidence="8">
    <location>
        <begin position="78"/>
        <end position="97"/>
    </location>
</feature>
<accession>A0A939IWD3</accession>
<comment type="similarity">
    <text evidence="2">Belongs to the DoxX family.</text>
</comment>
<feature type="transmembrane region" description="Helical" evidence="8">
    <location>
        <begin position="7"/>
        <end position="25"/>
    </location>
</feature>
<evidence type="ECO:0000256" key="6">
    <source>
        <dbReference type="ARBA" id="ARBA00023136"/>
    </source>
</evidence>
<name>A0A939IWD3_9CORY</name>
<evidence type="ECO:0000256" key="1">
    <source>
        <dbReference type="ARBA" id="ARBA00004651"/>
    </source>
</evidence>
<dbReference type="InterPro" id="IPR051907">
    <property type="entry name" value="DoxX-like_oxidoreductase"/>
</dbReference>
<dbReference type="InterPro" id="IPR032808">
    <property type="entry name" value="DoxX"/>
</dbReference>
<evidence type="ECO:0000256" key="5">
    <source>
        <dbReference type="ARBA" id="ARBA00022989"/>
    </source>
</evidence>
<dbReference type="RefSeq" id="WP_207279644.1">
    <property type="nucleotide sequence ID" value="NZ_JAFLEQ010000017.1"/>
</dbReference>
<evidence type="ECO:0000256" key="8">
    <source>
        <dbReference type="SAM" id="Phobius"/>
    </source>
</evidence>
<dbReference type="Proteomes" id="UP000664332">
    <property type="component" value="Unassembled WGS sequence"/>
</dbReference>
<feature type="transmembrane region" description="Helical" evidence="8">
    <location>
        <begin position="103"/>
        <end position="126"/>
    </location>
</feature>
<keyword evidence="4 8" id="KW-0812">Transmembrane</keyword>
<dbReference type="PANTHER" id="PTHR33452">
    <property type="entry name" value="OXIDOREDUCTASE CATD-RELATED"/>
    <property type="match status" value="1"/>
</dbReference>
<keyword evidence="10" id="KW-1185">Reference proteome</keyword>
<evidence type="ECO:0000256" key="7">
    <source>
        <dbReference type="SAM" id="MobiDB-lite"/>
    </source>
</evidence>
<evidence type="ECO:0000256" key="3">
    <source>
        <dbReference type="ARBA" id="ARBA00022475"/>
    </source>
</evidence>
<evidence type="ECO:0000256" key="4">
    <source>
        <dbReference type="ARBA" id="ARBA00022692"/>
    </source>
</evidence>